<dbReference type="Proteomes" id="UP001250662">
    <property type="component" value="Unassembled WGS sequence"/>
</dbReference>
<dbReference type="Gene3D" id="2.40.10.340">
    <property type="entry name" value="Rod shape-determining protein MreC, domain 1"/>
    <property type="match status" value="1"/>
</dbReference>
<dbReference type="RefSeq" id="WP_311386565.1">
    <property type="nucleotide sequence ID" value="NZ_JAVRHU010000001.1"/>
</dbReference>
<dbReference type="PANTHER" id="PTHR34138:SF1">
    <property type="entry name" value="CELL SHAPE-DETERMINING PROTEIN MREC"/>
    <property type="match status" value="1"/>
</dbReference>
<keyword evidence="5" id="KW-1133">Transmembrane helix</keyword>
<evidence type="ECO:0000256" key="5">
    <source>
        <dbReference type="SAM" id="Phobius"/>
    </source>
</evidence>
<dbReference type="Gene3D" id="2.40.10.350">
    <property type="entry name" value="Rod shape-determining protein MreC, domain 2"/>
    <property type="match status" value="1"/>
</dbReference>
<dbReference type="InterPro" id="IPR007221">
    <property type="entry name" value="MreC"/>
</dbReference>
<dbReference type="InterPro" id="IPR042177">
    <property type="entry name" value="Cell/Rod_1"/>
</dbReference>
<evidence type="ECO:0000256" key="2">
    <source>
        <dbReference type="ARBA" id="ARBA00013855"/>
    </source>
</evidence>
<keyword evidence="5" id="KW-0472">Membrane</keyword>
<comment type="caution">
    <text evidence="7">The sequence shown here is derived from an EMBL/GenBank/DDBJ whole genome shotgun (WGS) entry which is preliminary data.</text>
</comment>
<evidence type="ECO:0000313" key="8">
    <source>
        <dbReference type="Proteomes" id="UP001250662"/>
    </source>
</evidence>
<dbReference type="InterPro" id="IPR042175">
    <property type="entry name" value="Cell/Rod_MreC_2"/>
</dbReference>
<keyword evidence="3" id="KW-0133">Cell shape</keyword>
<reference evidence="7 8" key="1">
    <citation type="submission" date="2023-09" db="EMBL/GenBank/DDBJ databases">
        <authorList>
            <person name="Rey-Velasco X."/>
        </authorList>
    </citation>
    <scope>NUCLEOTIDE SEQUENCE [LARGE SCALE GENOMIC DNA]</scope>
    <source>
        <strain evidence="7 8">P007</strain>
    </source>
</reference>
<evidence type="ECO:0000256" key="1">
    <source>
        <dbReference type="ARBA" id="ARBA00009369"/>
    </source>
</evidence>
<organism evidence="7 8">
    <name type="scientific">Croceitalea vernalis</name>
    <dbReference type="NCBI Taxonomy" id="3075599"/>
    <lineage>
        <taxon>Bacteria</taxon>
        <taxon>Pseudomonadati</taxon>
        <taxon>Bacteroidota</taxon>
        <taxon>Flavobacteriia</taxon>
        <taxon>Flavobacteriales</taxon>
        <taxon>Flavobacteriaceae</taxon>
        <taxon>Croceitalea</taxon>
    </lineage>
</organism>
<protein>
    <recommendedName>
        <fullName evidence="2">Cell shape-determining protein MreC</fullName>
    </recommendedName>
    <alternativeName>
        <fullName evidence="4">Cell shape protein MreC</fullName>
    </alternativeName>
</protein>
<name>A0ABU3BC12_9FLAO</name>
<dbReference type="InterPro" id="IPR055342">
    <property type="entry name" value="MreC_beta-barrel_core"/>
</dbReference>
<evidence type="ECO:0000259" key="6">
    <source>
        <dbReference type="Pfam" id="PF04085"/>
    </source>
</evidence>
<comment type="similarity">
    <text evidence="1">Belongs to the MreC family.</text>
</comment>
<feature type="domain" description="Rod shape-determining protein MreC beta-barrel core" evidence="6">
    <location>
        <begin position="105"/>
        <end position="252"/>
    </location>
</feature>
<evidence type="ECO:0000256" key="3">
    <source>
        <dbReference type="ARBA" id="ARBA00022960"/>
    </source>
</evidence>
<dbReference type="Pfam" id="PF04085">
    <property type="entry name" value="MreC"/>
    <property type="match status" value="1"/>
</dbReference>
<sequence>MQRIINFILDNRNTFLYVFLFSISLIITIQSHSFHQSKFFNSSKWVSGSIYETSSNITSYFNLKEDNERLVRENERLRFQLFNSEEALEKDSLKYKFEVIRAKITKNSYASPRNYLTINKGEKHGVTQDMGVISTKGILGIVENTSTKFATVQSILNTKSNINAKIKNTNYFGSLIWDAKEYNRVQLVDIPRLVPVKVGDTIVTGAMSSIFPENIPIGIILNFNLNEAQSFYNIDIRLFNDMANLSNIYIIKNKNRDEILNLEKRTLNAQ</sequence>
<proteinExistence type="inferred from homology"/>
<keyword evidence="5" id="KW-0812">Transmembrane</keyword>
<keyword evidence="8" id="KW-1185">Reference proteome</keyword>
<evidence type="ECO:0000313" key="7">
    <source>
        <dbReference type="EMBL" id="MDT0620017.1"/>
    </source>
</evidence>
<gene>
    <name evidence="7" type="primary">mreC</name>
    <name evidence="7" type="ORF">RM520_00185</name>
</gene>
<dbReference type="NCBIfam" id="NF010532">
    <property type="entry name" value="PRK13922.9-3"/>
    <property type="match status" value="1"/>
</dbReference>
<dbReference type="PANTHER" id="PTHR34138">
    <property type="entry name" value="CELL SHAPE-DETERMINING PROTEIN MREC"/>
    <property type="match status" value="1"/>
</dbReference>
<accession>A0ABU3BC12</accession>
<feature type="transmembrane region" description="Helical" evidence="5">
    <location>
        <begin position="15"/>
        <end position="34"/>
    </location>
</feature>
<dbReference type="EMBL" id="JAVRHU010000001">
    <property type="protein sequence ID" value="MDT0620017.1"/>
    <property type="molecule type" value="Genomic_DNA"/>
</dbReference>
<evidence type="ECO:0000256" key="4">
    <source>
        <dbReference type="ARBA" id="ARBA00032089"/>
    </source>
</evidence>